<dbReference type="Proteomes" id="UP001217089">
    <property type="component" value="Unassembled WGS sequence"/>
</dbReference>
<feature type="domain" description="Invertebrate defensins family profile" evidence="3">
    <location>
        <begin position="50"/>
        <end position="90"/>
    </location>
</feature>
<evidence type="ECO:0000259" key="3">
    <source>
        <dbReference type="PROSITE" id="PS51378"/>
    </source>
</evidence>
<keyword evidence="5" id="KW-1185">Reference proteome</keyword>
<gene>
    <name evidence="4" type="ORF">KUTeg_005459</name>
</gene>
<dbReference type="InterPro" id="IPR001542">
    <property type="entry name" value="Defensin_invertebrate/fungal"/>
</dbReference>
<evidence type="ECO:0000313" key="4">
    <source>
        <dbReference type="EMBL" id="KAJ8317555.1"/>
    </source>
</evidence>
<dbReference type="EMBL" id="JARBDR010000246">
    <property type="protein sequence ID" value="KAJ8317555.1"/>
    <property type="molecule type" value="Genomic_DNA"/>
</dbReference>
<evidence type="ECO:0000256" key="1">
    <source>
        <dbReference type="ARBA" id="ARBA00023157"/>
    </source>
</evidence>
<comment type="caution">
    <text evidence="4">The sequence shown here is derived from an EMBL/GenBank/DDBJ whole genome shotgun (WGS) entry which is preliminary data.</text>
</comment>
<keyword evidence="2" id="KW-0732">Signal</keyword>
<feature type="chain" id="PRO_5045323041" description="Invertebrate defensins family profile domain-containing protein" evidence="2">
    <location>
        <begin position="24"/>
        <end position="93"/>
    </location>
</feature>
<sequence>MSKLLITLFLAIVILDLLLESEASYGCPSNRGRCIKACKDKQLATGYCRGSTCRCVGKVCPKFSKSCKLSCYRKGYKGGYCSGTRCRCYRRSG</sequence>
<dbReference type="PROSITE" id="PS51378">
    <property type="entry name" value="INVERT_DEFENSINS"/>
    <property type="match status" value="1"/>
</dbReference>
<dbReference type="Pfam" id="PF01097">
    <property type="entry name" value="Defensin_2"/>
    <property type="match status" value="1"/>
</dbReference>
<proteinExistence type="predicted"/>
<keyword evidence="1" id="KW-1015">Disulfide bond</keyword>
<evidence type="ECO:0000256" key="2">
    <source>
        <dbReference type="SAM" id="SignalP"/>
    </source>
</evidence>
<feature type="signal peptide" evidence="2">
    <location>
        <begin position="1"/>
        <end position="23"/>
    </location>
</feature>
<name>A0ABQ9FJV1_TEGGR</name>
<accession>A0ABQ9FJV1</accession>
<organism evidence="4 5">
    <name type="scientific">Tegillarca granosa</name>
    <name type="common">Malaysian cockle</name>
    <name type="synonym">Anadara granosa</name>
    <dbReference type="NCBI Taxonomy" id="220873"/>
    <lineage>
        <taxon>Eukaryota</taxon>
        <taxon>Metazoa</taxon>
        <taxon>Spiralia</taxon>
        <taxon>Lophotrochozoa</taxon>
        <taxon>Mollusca</taxon>
        <taxon>Bivalvia</taxon>
        <taxon>Autobranchia</taxon>
        <taxon>Pteriomorphia</taxon>
        <taxon>Arcoida</taxon>
        <taxon>Arcoidea</taxon>
        <taxon>Arcidae</taxon>
        <taxon>Tegillarca</taxon>
    </lineage>
</organism>
<reference evidence="4 5" key="1">
    <citation type="submission" date="2022-12" db="EMBL/GenBank/DDBJ databases">
        <title>Chromosome-level genome of Tegillarca granosa.</title>
        <authorList>
            <person name="Kim J."/>
        </authorList>
    </citation>
    <scope>NUCLEOTIDE SEQUENCE [LARGE SCALE GENOMIC DNA]</scope>
    <source>
        <strain evidence="4">Teg-2019</strain>
        <tissue evidence="4">Adductor muscle</tissue>
    </source>
</reference>
<evidence type="ECO:0000313" key="5">
    <source>
        <dbReference type="Proteomes" id="UP001217089"/>
    </source>
</evidence>
<protein>
    <recommendedName>
        <fullName evidence="3">Invertebrate defensins family profile domain-containing protein</fullName>
    </recommendedName>
</protein>